<dbReference type="PANTHER" id="PTHR30012:SF0">
    <property type="entry name" value="TYPE II SECRETION SYSTEM PROTEIN F-RELATED"/>
    <property type="match status" value="1"/>
</dbReference>
<comment type="caution">
    <text evidence="10">The sequence shown here is derived from an EMBL/GenBank/DDBJ whole genome shotgun (WGS) entry which is preliminary data.</text>
</comment>
<feature type="domain" description="Type II secretion system protein GspF" evidence="9">
    <location>
        <begin position="80"/>
        <end position="202"/>
    </location>
</feature>
<keyword evidence="7 8" id="KW-0472">Membrane</keyword>
<keyword evidence="5 8" id="KW-0812">Transmembrane</keyword>
<evidence type="ECO:0000256" key="6">
    <source>
        <dbReference type="ARBA" id="ARBA00022989"/>
    </source>
</evidence>
<organism evidence="10 11">
    <name type="scientific">Salinibacterium amurskyense</name>
    <dbReference type="NCBI Taxonomy" id="205941"/>
    <lineage>
        <taxon>Bacteria</taxon>
        <taxon>Bacillati</taxon>
        <taxon>Actinomycetota</taxon>
        <taxon>Actinomycetes</taxon>
        <taxon>Micrococcales</taxon>
        <taxon>Microbacteriaceae</taxon>
        <taxon>Salinibacterium</taxon>
    </lineage>
</organism>
<sequence length="413" mass="44453">MAATTSTTKSFEYKARDQSGKVVKGRIDASSENAVLARLRAMEISPISVTEAGSGTGLNKEINISFLQKGVGLDDLAVMSRQMSTMISSGLSLIRALVILSEQTENPTLAKALGEIRQDVETGGTLSDAFAKHGTVFPPIMIHLVRAGETGGFLDNALESIANNFEGEVKLRGTIKSALTYPVVVLIMAIAAVVGMLLFIVPVFEEMFSDLGGELPLLTQMLVWMSDGMTIIAPILVVGGIIFSVWWGKNKHTEKVRKAVDPWKLRAPVFGPLFRKVSISRFTRNFGTMLGAGVPILHALSIVGETSGNFVIEEALRRVADSVRSGQSVSVPLAKEPVFPSMVTQMVAVGEDAGSMEVMLSKIADFYDDEVQKTTEQLTALIEPLMIGVIGAIVGVMVIALYMPIFAIFDQIK</sequence>
<feature type="transmembrane region" description="Helical" evidence="8">
    <location>
        <begin position="385"/>
        <end position="409"/>
    </location>
</feature>
<dbReference type="AlphaFoldDB" id="A0A2M9D6Z9"/>
<dbReference type="OrthoDB" id="9805682at2"/>
<keyword evidence="3" id="KW-1003">Cell membrane</keyword>
<comment type="subcellular location">
    <subcellularLocation>
        <location evidence="1">Cell inner membrane</location>
        <topology evidence="1">Multi-pass membrane protein</topology>
    </subcellularLocation>
</comment>
<evidence type="ECO:0000313" key="10">
    <source>
        <dbReference type="EMBL" id="PJJ81499.1"/>
    </source>
</evidence>
<dbReference type="InterPro" id="IPR018076">
    <property type="entry name" value="T2SS_GspF_dom"/>
</dbReference>
<dbReference type="PRINTS" id="PR00812">
    <property type="entry name" value="BCTERIALGSPF"/>
</dbReference>
<keyword evidence="4" id="KW-0997">Cell inner membrane</keyword>
<dbReference type="Pfam" id="PF00482">
    <property type="entry name" value="T2SSF"/>
    <property type="match status" value="2"/>
</dbReference>
<dbReference type="RefSeq" id="WP_100388172.1">
    <property type="nucleotide sequence ID" value="NZ_BMZU01000001.1"/>
</dbReference>
<gene>
    <name evidence="10" type="ORF">CLV85_0676</name>
</gene>
<dbReference type="PANTHER" id="PTHR30012">
    <property type="entry name" value="GENERAL SECRETION PATHWAY PROTEIN"/>
    <property type="match status" value="1"/>
</dbReference>
<dbReference type="FunFam" id="1.20.81.30:FF:000001">
    <property type="entry name" value="Type II secretion system protein F"/>
    <property type="match status" value="2"/>
</dbReference>
<keyword evidence="6 8" id="KW-1133">Transmembrane helix</keyword>
<dbReference type="Proteomes" id="UP000231742">
    <property type="component" value="Unassembled WGS sequence"/>
</dbReference>
<reference evidence="10 11" key="1">
    <citation type="submission" date="2017-11" db="EMBL/GenBank/DDBJ databases">
        <title>Genomic Encyclopedia of Archaeal and Bacterial Type Strains, Phase II (KMG-II): From Individual Species to Whole Genera.</title>
        <authorList>
            <person name="Goeker M."/>
        </authorList>
    </citation>
    <scope>NUCLEOTIDE SEQUENCE [LARGE SCALE GENOMIC DNA]</scope>
    <source>
        <strain evidence="10 11">DSM 16400</strain>
    </source>
</reference>
<evidence type="ECO:0000256" key="2">
    <source>
        <dbReference type="ARBA" id="ARBA00005745"/>
    </source>
</evidence>
<dbReference type="InterPro" id="IPR003004">
    <property type="entry name" value="GspF/PilC"/>
</dbReference>
<protein>
    <submittedName>
        <fullName evidence="10">Type IV pilus assembly protein PilC</fullName>
    </submittedName>
</protein>
<dbReference type="Gene3D" id="1.20.81.30">
    <property type="entry name" value="Type II secretion system (T2SS), domain F"/>
    <property type="match status" value="2"/>
</dbReference>
<dbReference type="GO" id="GO:0005886">
    <property type="term" value="C:plasma membrane"/>
    <property type="evidence" value="ECO:0007669"/>
    <property type="project" value="UniProtKB-SubCell"/>
</dbReference>
<evidence type="ECO:0000313" key="11">
    <source>
        <dbReference type="Proteomes" id="UP000231742"/>
    </source>
</evidence>
<feature type="transmembrane region" description="Helical" evidence="8">
    <location>
        <begin position="179"/>
        <end position="201"/>
    </location>
</feature>
<evidence type="ECO:0000256" key="5">
    <source>
        <dbReference type="ARBA" id="ARBA00022692"/>
    </source>
</evidence>
<dbReference type="InterPro" id="IPR042094">
    <property type="entry name" value="T2SS_GspF_sf"/>
</dbReference>
<evidence type="ECO:0000256" key="1">
    <source>
        <dbReference type="ARBA" id="ARBA00004429"/>
    </source>
</evidence>
<keyword evidence="11" id="KW-1185">Reference proteome</keyword>
<evidence type="ECO:0000259" key="9">
    <source>
        <dbReference type="Pfam" id="PF00482"/>
    </source>
</evidence>
<feature type="domain" description="Type II secretion system protein GspF" evidence="9">
    <location>
        <begin position="282"/>
        <end position="404"/>
    </location>
</feature>
<name>A0A2M9D6Z9_9MICO</name>
<evidence type="ECO:0000256" key="4">
    <source>
        <dbReference type="ARBA" id="ARBA00022519"/>
    </source>
</evidence>
<evidence type="ECO:0000256" key="8">
    <source>
        <dbReference type="SAM" id="Phobius"/>
    </source>
</evidence>
<comment type="similarity">
    <text evidence="2">Belongs to the GSP F family.</text>
</comment>
<proteinExistence type="inferred from homology"/>
<accession>A0A2M9D6Z9</accession>
<feature type="transmembrane region" description="Helical" evidence="8">
    <location>
        <begin position="221"/>
        <end position="248"/>
    </location>
</feature>
<dbReference type="EMBL" id="PGFH01000001">
    <property type="protein sequence ID" value="PJJ81499.1"/>
    <property type="molecule type" value="Genomic_DNA"/>
</dbReference>
<evidence type="ECO:0000256" key="3">
    <source>
        <dbReference type="ARBA" id="ARBA00022475"/>
    </source>
</evidence>
<evidence type="ECO:0000256" key="7">
    <source>
        <dbReference type="ARBA" id="ARBA00023136"/>
    </source>
</evidence>